<dbReference type="EMBL" id="LHYJ01000001">
    <property type="protein sequence ID" value="KXB08868.1"/>
    <property type="molecule type" value="Genomic_DNA"/>
</dbReference>
<keyword evidence="2 5" id="KW-0547">Nucleotide-binding</keyword>
<dbReference type="GO" id="GO:0004017">
    <property type="term" value="F:AMP kinase activity"/>
    <property type="evidence" value="ECO:0007669"/>
    <property type="project" value="UniProtKB-EC"/>
</dbReference>
<dbReference type="Pfam" id="PF00406">
    <property type="entry name" value="ADK"/>
    <property type="match status" value="1"/>
</dbReference>
<comment type="subunit">
    <text evidence="5">Monomer.</text>
</comment>
<dbReference type="SUPFAM" id="SSF52540">
    <property type="entry name" value="P-loop containing nucleoside triphosphate hydrolases"/>
    <property type="match status" value="1"/>
</dbReference>
<dbReference type="EC" id="2.7.4.3" evidence="5"/>
<evidence type="ECO:0000256" key="1">
    <source>
        <dbReference type="ARBA" id="ARBA00022679"/>
    </source>
</evidence>
<keyword evidence="1 4" id="KW-0808">Transferase</keyword>
<name>A0A133VQZ6_9EURY</name>
<evidence type="ECO:0000256" key="5">
    <source>
        <dbReference type="RuleBase" id="RU003331"/>
    </source>
</evidence>
<evidence type="ECO:0000313" key="6">
    <source>
        <dbReference type="EMBL" id="KXB08868.1"/>
    </source>
</evidence>
<dbReference type="PRINTS" id="PR00094">
    <property type="entry name" value="ADENYLTKNASE"/>
</dbReference>
<organism evidence="6 7">
    <name type="scientific">candidate division MSBL1 archaeon SCGC-AAA382N08</name>
    <dbReference type="NCBI Taxonomy" id="1698285"/>
    <lineage>
        <taxon>Archaea</taxon>
        <taxon>Methanobacteriati</taxon>
        <taxon>Methanobacteriota</taxon>
        <taxon>candidate division MSBL1</taxon>
    </lineage>
</organism>
<gene>
    <name evidence="6" type="ORF">AKJ56_00205</name>
</gene>
<keyword evidence="3 4" id="KW-0418">Kinase</keyword>
<accession>A0A133VQZ6</accession>
<dbReference type="InterPro" id="IPR000850">
    <property type="entry name" value="Adenylat/UMP-CMP_kin"/>
</dbReference>
<reference evidence="6 7" key="1">
    <citation type="journal article" date="2016" name="Sci. Rep.">
        <title>Metabolic traits of an uncultured archaeal lineage -MSBL1- from brine pools of the Red Sea.</title>
        <authorList>
            <person name="Mwirichia R."/>
            <person name="Alam I."/>
            <person name="Rashid M."/>
            <person name="Vinu M."/>
            <person name="Ba-Alawi W."/>
            <person name="Anthony Kamau A."/>
            <person name="Kamanda Ngugi D."/>
            <person name="Goker M."/>
            <person name="Klenk H.P."/>
            <person name="Bajic V."/>
            <person name="Stingl U."/>
        </authorList>
    </citation>
    <scope>NUCLEOTIDE SEQUENCE [LARGE SCALE GENOMIC DNA]</scope>
    <source>
        <strain evidence="6">SCGC-AAA382N08</strain>
    </source>
</reference>
<comment type="subcellular location">
    <subcellularLocation>
        <location evidence="5">Cytoplasm</location>
    </subcellularLocation>
</comment>
<proteinExistence type="inferred from homology"/>
<evidence type="ECO:0000313" key="7">
    <source>
        <dbReference type="Proteomes" id="UP000070175"/>
    </source>
</evidence>
<dbReference type="CDD" id="cd01428">
    <property type="entry name" value="ADK"/>
    <property type="match status" value="1"/>
</dbReference>
<keyword evidence="5" id="KW-0067">ATP-binding</keyword>
<feature type="non-terminal residue" evidence="6">
    <location>
        <position position="1"/>
    </location>
</feature>
<evidence type="ECO:0000256" key="4">
    <source>
        <dbReference type="RuleBase" id="RU003330"/>
    </source>
</evidence>
<comment type="caution">
    <text evidence="6">The sequence shown here is derived from an EMBL/GenBank/DDBJ whole genome shotgun (WGS) entry which is preliminary data.</text>
</comment>
<dbReference type="Gene3D" id="3.40.50.300">
    <property type="entry name" value="P-loop containing nucleotide triphosphate hydrolases"/>
    <property type="match status" value="1"/>
</dbReference>
<dbReference type="Proteomes" id="UP000070175">
    <property type="component" value="Unassembled WGS sequence"/>
</dbReference>
<sequence length="186" mass="22394">LRRRKEKDDFTGNKIAEYVDQGERVPTPVIFKIWMEKLEQFKQRDLEGFVIDGSPRTVMEAEMLDRALDWYEWEDKKVVFVDVSEEESTERLLHRRVCEDCGEIYPYTQEYRDRDRCEECDGKLVTREDDTKEGIEQRWSWYREEVKPVVDYYEERGLLKRVDGEQTIEQVYKDLLEAVTKSTTPT</sequence>
<dbReference type="InterPro" id="IPR027417">
    <property type="entry name" value="P-loop_NTPase"/>
</dbReference>
<dbReference type="HAMAP" id="MF_00235">
    <property type="entry name" value="Adenylate_kinase_Adk"/>
    <property type="match status" value="1"/>
</dbReference>
<keyword evidence="7" id="KW-1185">Reference proteome</keyword>
<dbReference type="GO" id="GO:0005524">
    <property type="term" value="F:ATP binding"/>
    <property type="evidence" value="ECO:0007669"/>
    <property type="project" value="UniProtKB-KW"/>
</dbReference>
<evidence type="ECO:0000256" key="2">
    <source>
        <dbReference type="ARBA" id="ARBA00022741"/>
    </source>
</evidence>
<evidence type="ECO:0000256" key="3">
    <source>
        <dbReference type="ARBA" id="ARBA00022777"/>
    </source>
</evidence>
<comment type="similarity">
    <text evidence="4">Belongs to the adenylate kinase family.</text>
</comment>
<dbReference type="GO" id="GO:0005737">
    <property type="term" value="C:cytoplasm"/>
    <property type="evidence" value="ECO:0007669"/>
    <property type="project" value="UniProtKB-SubCell"/>
</dbReference>
<comment type="catalytic activity">
    <reaction evidence="5">
        <text>AMP + ATP = 2 ADP</text>
        <dbReference type="Rhea" id="RHEA:12973"/>
        <dbReference type="ChEBI" id="CHEBI:30616"/>
        <dbReference type="ChEBI" id="CHEBI:456215"/>
        <dbReference type="ChEBI" id="CHEBI:456216"/>
        <dbReference type="EC" id="2.7.4.3"/>
    </reaction>
</comment>
<dbReference type="AlphaFoldDB" id="A0A133VQZ6"/>
<dbReference type="PANTHER" id="PTHR23359">
    <property type="entry name" value="NUCLEOTIDE KINASE"/>
    <property type="match status" value="1"/>
</dbReference>
<protein>
    <recommendedName>
        <fullName evidence="5">Adenylate kinase</fullName>
        <ecNumber evidence="5">2.7.4.3</ecNumber>
    </recommendedName>
</protein>